<dbReference type="InParanoid" id="A0A259U0D3"/>
<dbReference type="AlphaFoldDB" id="A0A259U0D3"/>
<evidence type="ECO:0000256" key="1">
    <source>
        <dbReference type="ARBA" id="ARBA00009600"/>
    </source>
</evidence>
<reference evidence="3 4" key="1">
    <citation type="submission" date="2016-11" db="EMBL/GenBank/DDBJ databases">
        <title>Study of marine rhodopsin-containing bacteria.</title>
        <authorList>
            <person name="Yoshizawa S."/>
            <person name="Kumagai Y."/>
            <person name="Kogure K."/>
        </authorList>
    </citation>
    <scope>NUCLEOTIDE SEQUENCE [LARGE SCALE GENOMIC DNA]</scope>
    <source>
        <strain evidence="3 4">SG-29</strain>
    </source>
</reference>
<dbReference type="PANTHER" id="PTHR30327">
    <property type="entry name" value="UNCHARACTERIZED PROTEIN YQGE"/>
    <property type="match status" value="1"/>
</dbReference>
<dbReference type="OrthoDB" id="9807486at2"/>
<evidence type="ECO:0000313" key="4">
    <source>
        <dbReference type="Proteomes" id="UP000216446"/>
    </source>
</evidence>
<evidence type="ECO:0000313" key="3">
    <source>
        <dbReference type="EMBL" id="OZC03396.1"/>
    </source>
</evidence>
<evidence type="ECO:0000256" key="2">
    <source>
        <dbReference type="HAMAP-Rule" id="MF_00758"/>
    </source>
</evidence>
<keyword evidence="4" id="KW-1185">Reference proteome</keyword>
<dbReference type="Pfam" id="PF02622">
    <property type="entry name" value="DUF179"/>
    <property type="match status" value="1"/>
</dbReference>
<dbReference type="RefSeq" id="WP_094548711.1">
    <property type="nucleotide sequence ID" value="NZ_MQWB01000001.1"/>
</dbReference>
<organism evidence="3 4">
    <name type="scientific">Rubricoccus marinus</name>
    <dbReference type="NCBI Taxonomy" id="716817"/>
    <lineage>
        <taxon>Bacteria</taxon>
        <taxon>Pseudomonadati</taxon>
        <taxon>Rhodothermota</taxon>
        <taxon>Rhodothermia</taxon>
        <taxon>Rhodothermales</taxon>
        <taxon>Rubricoccaceae</taxon>
        <taxon>Rubricoccus</taxon>
    </lineage>
</organism>
<dbReference type="GO" id="GO:0005829">
    <property type="term" value="C:cytosol"/>
    <property type="evidence" value="ECO:0007669"/>
    <property type="project" value="TreeGrafter"/>
</dbReference>
<dbReference type="PANTHER" id="PTHR30327:SF1">
    <property type="entry name" value="UPF0301 PROTEIN YQGE"/>
    <property type="match status" value="1"/>
</dbReference>
<dbReference type="EMBL" id="MQWB01000001">
    <property type="protein sequence ID" value="OZC03396.1"/>
    <property type="molecule type" value="Genomic_DNA"/>
</dbReference>
<name>A0A259U0D3_9BACT</name>
<proteinExistence type="inferred from homology"/>
<dbReference type="FunCoup" id="A0A259U0D3">
    <property type="interactions" value="221"/>
</dbReference>
<dbReference type="Proteomes" id="UP000216446">
    <property type="component" value="Unassembled WGS sequence"/>
</dbReference>
<gene>
    <name evidence="3" type="ORF">BSZ36_10635</name>
</gene>
<dbReference type="Gene3D" id="3.40.1740.10">
    <property type="entry name" value="VC0467-like"/>
    <property type="match status" value="1"/>
</dbReference>
<dbReference type="HAMAP" id="MF_00758">
    <property type="entry name" value="UPF0301"/>
    <property type="match status" value="1"/>
</dbReference>
<accession>A0A259U0D3</accession>
<sequence length="183" mass="20010">MTSPVPGSLLLAEPPMPDPNFKRTVILICEHTMEGSFGLVLNRPANVKLSEVATIDLPFDATLWHGGPVQPDTLHYLHPYGDTVPGAMPVLNDVYWGGEFDAISDGIASGRLDADRIRFFVGYSGWGSGQLDAEAEDGSWIVMEGTPGVAFAEEDDDLWRQILREMGGEYALLSTFPDDPRMN</sequence>
<dbReference type="InterPro" id="IPR003774">
    <property type="entry name" value="AlgH-like"/>
</dbReference>
<comment type="similarity">
    <text evidence="1 2">Belongs to the UPF0301 (AlgH) family.</text>
</comment>
<protein>
    <recommendedName>
        <fullName evidence="2">UPF0301 protein BSZ36_10635</fullName>
    </recommendedName>
</protein>
<comment type="caution">
    <text evidence="3">The sequence shown here is derived from an EMBL/GenBank/DDBJ whole genome shotgun (WGS) entry which is preliminary data.</text>
</comment>
<dbReference type="SUPFAM" id="SSF143456">
    <property type="entry name" value="VC0467-like"/>
    <property type="match status" value="1"/>
</dbReference>